<keyword evidence="5 6" id="KW-0665">Pyrimidine biosynthesis</keyword>
<protein>
    <recommendedName>
        <fullName evidence="2 6">Orotate phosphoribosyltransferase</fullName>
        <shortName evidence="6">OPRT</shortName>
        <shortName evidence="6">OPRTase</shortName>
        <ecNumber evidence="2 6">2.4.2.10</ecNumber>
    </recommendedName>
</protein>
<dbReference type="AlphaFoldDB" id="A0A7C1CEE7"/>
<feature type="binding site" evidence="6">
    <location>
        <position position="95"/>
    </location>
    <ligand>
        <name>5-phospho-alpha-D-ribose 1-diphosphate</name>
        <dbReference type="ChEBI" id="CHEBI:58017"/>
        <note>ligand shared between dimeric partners</note>
    </ligand>
</feature>
<dbReference type="SUPFAM" id="SSF53271">
    <property type="entry name" value="PRTase-like"/>
    <property type="match status" value="1"/>
</dbReference>
<dbReference type="UniPathway" id="UPA00070">
    <property type="reaction ID" value="UER00119"/>
</dbReference>
<dbReference type="InterPro" id="IPR023031">
    <property type="entry name" value="OPRT"/>
</dbReference>
<keyword evidence="3 6" id="KW-0328">Glycosyltransferase</keyword>
<evidence type="ECO:0000256" key="3">
    <source>
        <dbReference type="ARBA" id="ARBA00022676"/>
    </source>
</evidence>
<feature type="binding site" description="in other chain" evidence="6">
    <location>
        <begin position="115"/>
        <end position="123"/>
    </location>
    <ligand>
        <name>5-phospho-alpha-D-ribose 1-diphosphate</name>
        <dbReference type="ChEBI" id="CHEBI:58017"/>
        <note>ligand shared between dimeric partners</note>
    </ligand>
</feature>
<keyword evidence="6" id="KW-0460">Magnesium</keyword>
<dbReference type="InterPro" id="IPR004467">
    <property type="entry name" value="Or_phspho_trans_dom"/>
</dbReference>
<dbReference type="GO" id="GO:0004588">
    <property type="term" value="F:orotate phosphoribosyltransferase activity"/>
    <property type="evidence" value="ECO:0007669"/>
    <property type="project" value="UniProtKB-UniRule"/>
</dbReference>
<gene>
    <name evidence="6" type="primary">pyrE</name>
    <name evidence="8" type="ORF">ENN26_09750</name>
</gene>
<feature type="binding site" evidence="6">
    <location>
        <position position="93"/>
    </location>
    <ligand>
        <name>5-phospho-alpha-D-ribose 1-diphosphate</name>
        <dbReference type="ChEBI" id="CHEBI:58017"/>
        <note>ligand shared between dimeric partners</note>
    </ligand>
</feature>
<dbReference type="Pfam" id="PF00156">
    <property type="entry name" value="Pribosyltran"/>
    <property type="match status" value="1"/>
</dbReference>
<evidence type="ECO:0000256" key="2">
    <source>
        <dbReference type="ARBA" id="ARBA00011971"/>
    </source>
</evidence>
<comment type="similarity">
    <text evidence="6">Belongs to the purine/pyrimidine phosphoribosyltransferase family. PyrE subfamily.</text>
</comment>
<comment type="pathway">
    <text evidence="1 6">Pyrimidine metabolism; UMP biosynthesis via de novo pathway; UMP from orotate: step 1/2.</text>
</comment>
<keyword evidence="4 6" id="KW-0808">Transferase</keyword>
<dbReference type="InterPro" id="IPR000836">
    <property type="entry name" value="PRTase_dom"/>
</dbReference>
<organism evidence="8">
    <name type="scientific">Thermofilum adornatum</name>
    <dbReference type="NCBI Taxonomy" id="1365176"/>
    <lineage>
        <taxon>Archaea</taxon>
        <taxon>Thermoproteota</taxon>
        <taxon>Thermoprotei</taxon>
        <taxon>Thermofilales</taxon>
        <taxon>Thermofilaceae</taxon>
        <taxon>Thermofilum</taxon>
    </lineage>
</organism>
<dbReference type="GO" id="GO:0019856">
    <property type="term" value="P:pyrimidine nucleobase biosynthetic process"/>
    <property type="evidence" value="ECO:0007669"/>
    <property type="project" value="TreeGrafter"/>
</dbReference>
<proteinExistence type="inferred from homology"/>
<dbReference type="CDD" id="cd06223">
    <property type="entry name" value="PRTases_typeI"/>
    <property type="match status" value="1"/>
</dbReference>
<comment type="function">
    <text evidence="6">Catalyzes the transfer of a ribosyl phosphate group from 5-phosphoribose 1-diphosphate to orotate, leading to the formation of orotidine monophosphate (OMP).</text>
</comment>
<name>A0A7C1CEE7_9CREN</name>
<comment type="caution">
    <text evidence="8">The sequence shown here is derived from an EMBL/GenBank/DDBJ whole genome shotgun (WGS) entry which is preliminary data.</text>
</comment>
<accession>A0A7C1CEE7</accession>
<evidence type="ECO:0000256" key="6">
    <source>
        <dbReference type="HAMAP-Rule" id="MF_01208"/>
    </source>
</evidence>
<dbReference type="PANTHER" id="PTHR19278">
    <property type="entry name" value="OROTATE PHOSPHORIBOSYLTRANSFERASE"/>
    <property type="match status" value="1"/>
</dbReference>
<evidence type="ECO:0000259" key="7">
    <source>
        <dbReference type="Pfam" id="PF00156"/>
    </source>
</evidence>
<evidence type="ECO:0000256" key="1">
    <source>
        <dbReference type="ARBA" id="ARBA00004889"/>
    </source>
</evidence>
<evidence type="ECO:0000256" key="5">
    <source>
        <dbReference type="ARBA" id="ARBA00022975"/>
    </source>
</evidence>
<dbReference type="NCBIfam" id="TIGR00336">
    <property type="entry name" value="pyrE"/>
    <property type="match status" value="1"/>
</dbReference>
<dbReference type="PANTHER" id="PTHR19278:SF9">
    <property type="entry name" value="URIDINE 5'-MONOPHOSPHATE SYNTHASE"/>
    <property type="match status" value="1"/>
</dbReference>
<feature type="binding site" evidence="6">
    <location>
        <position position="89"/>
    </location>
    <ligand>
        <name>5-phospho-alpha-D-ribose 1-diphosphate</name>
        <dbReference type="ChEBI" id="CHEBI:58017"/>
        <note>ligand shared between dimeric partners</note>
    </ligand>
</feature>
<comment type="catalytic activity">
    <reaction evidence="6">
        <text>orotidine 5'-phosphate + diphosphate = orotate + 5-phospho-alpha-D-ribose 1-diphosphate</text>
        <dbReference type="Rhea" id="RHEA:10380"/>
        <dbReference type="ChEBI" id="CHEBI:30839"/>
        <dbReference type="ChEBI" id="CHEBI:33019"/>
        <dbReference type="ChEBI" id="CHEBI:57538"/>
        <dbReference type="ChEBI" id="CHEBI:58017"/>
        <dbReference type="EC" id="2.4.2.10"/>
    </reaction>
</comment>
<evidence type="ECO:0000256" key="4">
    <source>
        <dbReference type="ARBA" id="ARBA00022679"/>
    </source>
</evidence>
<dbReference type="EMBL" id="DSAY01000184">
    <property type="protein sequence ID" value="HDP16039.1"/>
    <property type="molecule type" value="Genomic_DNA"/>
</dbReference>
<dbReference type="GO" id="GO:0000287">
    <property type="term" value="F:magnesium ion binding"/>
    <property type="evidence" value="ECO:0007669"/>
    <property type="project" value="UniProtKB-UniRule"/>
</dbReference>
<reference evidence="8" key="1">
    <citation type="journal article" date="2020" name="mSystems">
        <title>Genome- and Community-Level Interaction Insights into Carbon Utilization and Element Cycling Functions of Hydrothermarchaeota in Hydrothermal Sediment.</title>
        <authorList>
            <person name="Zhou Z."/>
            <person name="Liu Y."/>
            <person name="Xu W."/>
            <person name="Pan J."/>
            <person name="Luo Z.H."/>
            <person name="Li M."/>
        </authorList>
    </citation>
    <scope>NUCLEOTIDE SEQUENCE [LARGE SCALE GENOMIC DNA]</scope>
    <source>
        <strain evidence="8">SpSt-116</strain>
    </source>
</reference>
<feature type="domain" description="Phosphoribosyltransferase" evidence="7">
    <location>
        <begin position="44"/>
        <end position="153"/>
    </location>
</feature>
<comment type="caution">
    <text evidence="6">Lacks conserved residue(s) required for the propagation of feature annotation.</text>
</comment>
<dbReference type="GO" id="GO:0044205">
    <property type="term" value="P:'de novo' UMP biosynthetic process"/>
    <property type="evidence" value="ECO:0007669"/>
    <property type="project" value="UniProtKB-UniRule"/>
</dbReference>
<sequence>MAKVIEEILWQIGAVKTGEFRLTSGKISNIYVDLRKLPSYPEAFRRVVQLMTEKAKQYSFDYVCGIAVGGLPLATAIAYEMSKPLIYARREKKTHGTMKQLEGDYVKGSKILLIDDVATTGGTLIDIVGLLRGEGLEVTKALVVVDRGEGAREALQSIGVSLDSLTTLESILRAKK</sequence>
<dbReference type="HAMAP" id="MF_01208">
    <property type="entry name" value="PyrE"/>
    <property type="match status" value="1"/>
</dbReference>
<comment type="subunit">
    <text evidence="6">Homodimer.</text>
</comment>
<feature type="binding site" evidence="6">
    <location>
        <position position="147"/>
    </location>
    <ligand>
        <name>orotate</name>
        <dbReference type="ChEBI" id="CHEBI:30839"/>
    </ligand>
</feature>
<dbReference type="Gene3D" id="3.40.50.2020">
    <property type="match status" value="1"/>
</dbReference>
<dbReference type="InterPro" id="IPR029057">
    <property type="entry name" value="PRTase-like"/>
</dbReference>
<comment type="cofactor">
    <cofactor evidence="6">
        <name>Mg(2+)</name>
        <dbReference type="ChEBI" id="CHEBI:18420"/>
    </cofactor>
</comment>
<evidence type="ECO:0000313" key="8">
    <source>
        <dbReference type="EMBL" id="HDP16039.1"/>
    </source>
</evidence>
<feature type="binding site" evidence="6">
    <location>
        <position position="119"/>
    </location>
    <ligand>
        <name>orotate</name>
        <dbReference type="ChEBI" id="CHEBI:30839"/>
    </ligand>
</feature>
<dbReference type="EC" id="2.4.2.10" evidence="2 6"/>